<dbReference type="EMBL" id="LXQA010739426">
    <property type="protein sequence ID" value="MCI68605.1"/>
    <property type="molecule type" value="Genomic_DNA"/>
</dbReference>
<name>A0A392UA48_9FABA</name>
<sequence>MIVSPAPPAGEGLLKGRKM</sequence>
<dbReference type="Proteomes" id="UP000265520">
    <property type="component" value="Unassembled WGS sequence"/>
</dbReference>
<comment type="caution">
    <text evidence="1">The sequence shown here is derived from an EMBL/GenBank/DDBJ whole genome shotgun (WGS) entry which is preliminary data.</text>
</comment>
<accession>A0A392UA48</accession>
<reference evidence="1 2" key="1">
    <citation type="journal article" date="2018" name="Front. Plant Sci.">
        <title>Red Clover (Trifolium pratense) and Zigzag Clover (T. medium) - A Picture of Genomic Similarities and Differences.</title>
        <authorList>
            <person name="Dluhosova J."/>
            <person name="Istvanek J."/>
            <person name="Nedelnik J."/>
            <person name="Repkova J."/>
        </authorList>
    </citation>
    <scope>NUCLEOTIDE SEQUENCE [LARGE SCALE GENOMIC DNA]</scope>
    <source>
        <strain evidence="2">cv. 10/8</strain>
        <tissue evidence="1">Leaf</tissue>
    </source>
</reference>
<dbReference type="AlphaFoldDB" id="A0A392UA48"/>
<keyword evidence="2" id="KW-1185">Reference proteome</keyword>
<evidence type="ECO:0000313" key="2">
    <source>
        <dbReference type="Proteomes" id="UP000265520"/>
    </source>
</evidence>
<proteinExistence type="predicted"/>
<evidence type="ECO:0000313" key="1">
    <source>
        <dbReference type="EMBL" id="MCI68605.1"/>
    </source>
</evidence>
<feature type="non-terminal residue" evidence="1">
    <location>
        <position position="19"/>
    </location>
</feature>
<protein>
    <submittedName>
        <fullName evidence="1">Uncharacterized protein</fullName>
    </submittedName>
</protein>
<organism evidence="1 2">
    <name type="scientific">Trifolium medium</name>
    <dbReference type="NCBI Taxonomy" id="97028"/>
    <lineage>
        <taxon>Eukaryota</taxon>
        <taxon>Viridiplantae</taxon>
        <taxon>Streptophyta</taxon>
        <taxon>Embryophyta</taxon>
        <taxon>Tracheophyta</taxon>
        <taxon>Spermatophyta</taxon>
        <taxon>Magnoliopsida</taxon>
        <taxon>eudicotyledons</taxon>
        <taxon>Gunneridae</taxon>
        <taxon>Pentapetalae</taxon>
        <taxon>rosids</taxon>
        <taxon>fabids</taxon>
        <taxon>Fabales</taxon>
        <taxon>Fabaceae</taxon>
        <taxon>Papilionoideae</taxon>
        <taxon>50 kb inversion clade</taxon>
        <taxon>NPAAA clade</taxon>
        <taxon>Hologalegina</taxon>
        <taxon>IRL clade</taxon>
        <taxon>Trifolieae</taxon>
        <taxon>Trifolium</taxon>
    </lineage>
</organism>